<dbReference type="FunFam" id="3.40.50.1000:FF:000014">
    <property type="entry name" value="Phospholipid-transporting ATPase"/>
    <property type="match status" value="1"/>
</dbReference>
<evidence type="ECO:0000256" key="2">
    <source>
        <dbReference type="ARBA" id="ARBA00008109"/>
    </source>
</evidence>
<feature type="transmembrane region" description="Helical" evidence="16">
    <location>
        <begin position="974"/>
        <end position="991"/>
    </location>
</feature>
<feature type="binding site" evidence="15">
    <location>
        <position position="458"/>
    </location>
    <ligand>
        <name>Mg(2+)</name>
        <dbReference type="ChEBI" id="CHEBI:18420"/>
    </ligand>
</feature>
<feature type="binding site" evidence="14">
    <location>
        <position position="756"/>
    </location>
    <ligand>
        <name>ATP</name>
        <dbReference type="ChEBI" id="CHEBI:30616"/>
    </ligand>
</feature>
<dbReference type="InterPro" id="IPR023298">
    <property type="entry name" value="ATPase_P-typ_TM_dom_sf"/>
</dbReference>
<feature type="binding site" evidence="14">
    <location>
        <position position="458"/>
    </location>
    <ligand>
        <name>ATP</name>
        <dbReference type="ChEBI" id="CHEBI:30616"/>
    </ligand>
</feature>
<feature type="transmembrane region" description="Helical" evidence="16">
    <location>
        <begin position="1060"/>
        <end position="1077"/>
    </location>
</feature>
<dbReference type="InterPro" id="IPR044492">
    <property type="entry name" value="P_typ_ATPase_HD_dom"/>
</dbReference>
<dbReference type="NCBIfam" id="TIGR01494">
    <property type="entry name" value="ATPase_P-type"/>
    <property type="match status" value="1"/>
</dbReference>
<dbReference type="Pfam" id="PF16212">
    <property type="entry name" value="PhoLip_ATPase_C"/>
    <property type="match status" value="1"/>
</dbReference>
<dbReference type="Pfam" id="PF13246">
    <property type="entry name" value="Cation_ATPase"/>
    <property type="match status" value="1"/>
</dbReference>
<dbReference type="GO" id="GO:0005524">
    <property type="term" value="F:ATP binding"/>
    <property type="evidence" value="ECO:0007669"/>
    <property type="project" value="UniProtKB-UniRule"/>
</dbReference>
<evidence type="ECO:0000256" key="12">
    <source>
        <dbReference type="ARBA" id="ARBA00034036"/>
    </source>
</evidence>
<feature type="binding site" evidence="14">
    <location>
        <position position="859"/>
    </location>
    <ligand>
        <name>ATP</name>
        <dbReference type="ChEBI" id="CHEBI:30616"/>
    </ligand>
</feature>
<dbReference type="GO" id="GO:0005886">
    <property type="term" value="C:plasma membrane"/>
    <property type="evidence" value="ECO:0007669"/>
    <property type="project" value="TreeGrafter"/>
</dbReference>
<dbReference type="SUPFAM" id="SSF81660">
    <property type="entry name" value="Metal cation-transporting ATPase, ATP-binding domain N"/>
    <property type="match status" value="1"/>
</dbReference>
<dbReference type="InterPro" id="IPR023214">
    <property type="entry name" value="HAD_sf"/>
</dbReference>
<evidence type="ECO:0000256" key="17">
    <source>
        <dbReference type="SAM" id="MobiDB-lite"/>
    </source>
</evidence>
<dbReference type="SFLD" id="SFLDF00027">
    <property type="entry name" value="p-type_atpase"/>
    <property type="match status" value="1"/>
</dbReference>
<dbReference type="PANTHER" id="PTHR24092">
    <property type="entry name" value="PROBABLE PHOSPHOLIPID-TRANSPORTING ATPASE"/>
    <property type="match status" value="1"/>
</dbReference>
<sequence length="1373" mass="153266">MLRSTSSLSAAGDDESYRRIPDTPGLARATSVPARVRTMSSNVMAKARSASASVALEMKLLEARFTLEKASSDAATSIIHNTISGAGPVVGSSNAIKTSYYTWWSFMPVFLYRTFRKMANFYFLMIGVLQMIPAISPTKGVPLQFLPLTIVVVIDAIFAAVEDHQRHQADDETNGAPCRRYHSETGTFECIAWKDLCVGDCVELRDKEVAPADLVILATGNDGVCYIETKSLDGETNLKLREAVLQERFAVETHQYGQRLQGLKFENEEPNADIHKYHGAVHVADDPDDEDAALPISVHNMLWRGCKVRNTDRVLAFVLHAGFDTKIMQGLKPNSDKESTLDTMTNNQVFVIVLGLLVLCLSGAISYTKWSSPFLPEYLGNSVDNPFVTAFFYFLTTLATVVPITLYVSITTVKALQGYFMARDMHMYDAERDMRMQPRNKGLNEQLGHITHIFSDKTGTITCNQMEFRKCSIRGVTYGRGTTAIGRAAIAAGRGGVDVVVLDDPPADEMATPSIPHVNFTDPQLVQDIYGASGVEQQEAVCNFFRHLALCHSVLLELKHDDVTKSPYVASSPDEQALVSGAKYFGFEFVERTPGMIAIKTPFDDAPERYEILEVFEFNSTRKRMSVVVRRMDREEIVLLTKGADSTVFPRLAPSNAKCKAVTERQLEAFATEGLRTLVIAAKSIPKDEWDTFHSMYQQAQVLQEDHASAVEKLQNDMESGLTLLGTTAIEDRLQDQVPETIRLLSKAGIALWVLTGDMEETAINIGFACSLLTNDMERYVINAKRCPTRGSLLRHLDEIYHHVLETSFGTRDLSIVIDGASLSWLLHDNPSHPDALHFLRVALLCRVVIACRCSPSQKAQLVELVNVNCDEAKTLAIGDGANDVPMIQAAHVGIGIAGEEGRHAVNTSDFAIGQFRFLARLLLVHGRWNYTRIANLIYYTYYKNIVYCLAMFWYMLNLTAFSGTLIYPAFIQQGYNLFFTALPIGVYAIWDQDVTADVALAVPQLYHSKCRELFSYGRFWQWMLLGLIDSLGVLYFLIWAGDALTPDGQTSSVLNLGDLGWTILCLYMTVRVCLLINSWNVFVFFSVAASLAMLYGFQIAIDYVGLQDPTSQSSFPWMFGLGTPWLIQLLIVAALFAKDVFYVAYKRAFEPTLLDMVQAAVQDPKSEPSISTLGDIEFPHVKWLMPHLHQIPNHADVARMSVTPDATVAEEQPVYRGFAFDEPAAVVNWLFHKQPLTKKVKHRRWNTEFLQEILSSGDPVVFENQRYQPFVGFGGHLLPSDRGHWSDRSGKFATRKEISTVTMMVDMSVDGCDEEGWVYATDFTRFPDHTCSRIFSLVRRRAWVAKPPTSSANDSPRHNMPAGMMGEVISIG</sequence>
<dbReference type="EMBL" id="KK583198">
    <property type="protein sequence ID" value="KDO31241.1"/>
    <property type="molecule type" value="Genomic_DNA"/>
</dbReference>
<dbReference type="VEuPathDB" id="FungiDB:SPRG_03859"/>
<feature type="binding site" evidence="15">
    <location>
        <position position="884"/>
    </location>
    <ligand>
        <name>Mg(2+)</name>
        <dbReference type="ChEBI" id="CHEBI:18420"/>
    </ligand>
</feature>
<dbReference type="NCBIfam" id="TIGR01652">
    <property type="entry name" value="ATPase-Plipid"/>
    <property type="match status" value="1"/>
</dbReference>
<feature type="binding site" evidence="14">
    <location>
        <position position="884"/>
    </location>
    <ligand>
        <name>ATP</name>
        <dbReference type="ChEBI" id="CHEBI:30616"/>
    </ligand>
</feature>
<dbReference type="InterPro" id="IPR036412">
    <property type="entry name" value="HAD-like_sf"/>
</dbReference>
<accession>A0A067CXL0</accession>
<dbReference type="EC" id="7.6.2.1" evidence="16"/>
<dbReference type="SFLD" id="SFLDS00003">
    <property type="entry name" value="Haloacid_Dehalogenase"/>
    <property type="match status" value="1"/>
</dbReference>
<feature type="binding site" evidence="14">
    <location>
        <position position="642"/>
    </location>
    <ligand>
        <name>ATP</name>
        <dbReference type="ChEBI" id="CHEBI:30616"/>
    </ligand>
</feature>
<evidence type="ECO:0000256" key="16">
    <source>
        <dbReference type="RuleBase" id="RU362033"/>
    </source>
</evidence>
<dbReference type="InterPro" id="IPR032631">
    <property type="entry name" value="P-type_ATPase_N"/>
</dbReference>
<evidence type="ECO:0000256" key="4">
    <source>
        <dbReference type="ARBA" id="ARBA00022692"/>
    </source>
</evidence>
<feature type="binding site" evidence="15">
    <location>
        <position position="880"/>
    </location>
    <ligand>
        <name>Mg(2+)</name>
        <dbReference type="ChEBI" id="CHEBI:18420"/>
    </ligand>
</feature>
<evidence type="ECO:0000256" key="9">
    <source>
        <dbReference type="ARBA" id="ARBA00022967"/>
    </source>
</evidence>
<keyword evidence="11 16" id="KW-0472">Membrane</keyword>
<dbReference type="PROSITE" id="PS00154">
    <property type="entry name" value="ATPASE_E1_E2"/>
    <property type="match status" value="1"/>
</dbReference>
<evidence type="ECO:0000259" key="19">
    <source>
        <dbReference type="Pfam" id="PF16212"/>
    </source>
</evidence>
<dbReference type="InterPro" id="IPR023299">
    <property type="entry name" value="ATPase_P-typ_cyto_dom_N"/>
</dbReference>
<dbReference type="GO" id="GO:0000287">
    <property type="term" value="F:magnesium ion binding"/>
    <property type="evidence" value="ECO:0007669"/>
    <property type="project" value="UniProtKB-UniRule"/>
</dbReference>
<dbReference type="Gene3D" id="2.70.150.10">
    <property type="entry name" value="Calcium-transporting ATPase, cytoplasmic transduction domain A"/>
    <property type="match status" value="1"/>
</dbReference>
<dbReference type="GO" id="GO:0012505">
    <property type="term" value="C:endomembrane system"/>
    <property type="evidence" value="ECO:0007669"/>
    <property type="project" value="UniProtKB-SubCell"/>
</dbReference>
<evidence type="ECO:0000313" key="21">
    <source>
        <dbReference type="Proteomes" id="UP000030745"/>
    </source>
</evidence>
<dbReference type="InterPro" id="IPR018303">
    <property type="entry name" value="ATPase_P-typ_P_site"/>
</dbReference>
<organism evidence="20 21">
    <name type="scientific">Saprolegnia parasitica (strain CBS 223.65)</name>
    <dbReference type="NCBI Taxonomy" id="695850"/>
    <lineage>
        <taxon>Eukaryota</taxon>
        <taxon>Sar</taxon>
        <taxon>Stramenopiles</taxon>
        <taxon>Oomycota</taxon>
        <taxon>Saprolegniomycetes</taxon>
        <taxon>Saprolegniales</taxon>
        <taxon>Saprolegniaceae</taxon>
        <taxon>Saprolegnia</taxon>
    </lineage>
</organism>
<feature type="binding site" evidence="15">
    <location>
        <position position="456"/>
    </location>
    <ligand>
        <name>Mg(2+)</name>
        <dbReference type="ChEBI" id="CHEBI:18420"/>
    </ligand>
</feature>
<protein>
    <recommendedName>
        <fullName evidence="16">Phospholipid-transporting ATPase</fullName>
        <ecNumber evidence="16">7.6.2.1</ecNumber>
    </recommendedName>
</protein>
<evidence type="ECO:0000256" key="11">
    <source>
        <dbReference type="ARBA" id="ARBA00023136"/>
    </source>
</evidence>
<evidence type="ECO:0000256" key="8">
    <source>
        <dbReference type="ARBA" id="ARBA00022842"/>
    </source>
</evidence>
<dbReference type="InterPro" id="IPR001757">
    <property type="entry name" value="P_typ_ATPase"/>
</dbReference>
<dbReference type="Pfam" id="PF08282">
    <property type="entry name" value="Hydrolase_3"/>
    <property type="match status" value="1"/>
</dbReference>
<feature type="transmembrane region" description="Helical" evidence="16">
    <location>
        <begin position="1084"/>
        <end position="1106"/>
    </location>
</feature>
<dbReference type="OMA" id="KIMMSSG"/>
<comment type="subcellular location">
    <subcellularLocation>
        <location evidence="1">Endomembrane system</location>
        <topology evidence="1">Multi-pass membrane protein</topology>
    </subcellularLocation>
    <subcellularLocation>
        <location evidence="16">Membrane</location>
        <topology evidence="16">Multi-pass membrane protein</topology>
    </subcellularLocation>
</comment>
<feature type="binding site" evidence="14">
    <location>
        <position position="883"/>
    </location>
    <ligand>
        <name>ATP</name>
        <dbReference type="ChEBI" id="CHEBI:30616"/>
    </ligand>
</feature>
<evidence type="ECO:0000256" key="1">
    <source>
        <dbReference type="ARBA" id="ARBA00004127"/>
    </source>
</evidence>
<dbReference type="PANTHER" id="PTHR24092:SF180">
    <property type="entry name" value="PHOSPHOLIPID-TRANSPORTING ATPASE DNF1-RELATED"/>
    <property type="match status" value="1"/>
</dbReference>
<feature type="transmembrane region" description="Helical" evidence="16">
    <location>
        <begin position="1118"/>
        <end position="1138"/>
    </location>
</feature>
<dbReference type="PRINTS" id="PR00119">
    <property type="entry name" value="CATATPASE"/>
</dbReference>
<dbReference type="GO" id="GO:0016887">
    <property type="term" value="F:ATP hydrolysis activity"/>
    <property type="evidence" value="ECO:0007669"/>
    <property type="project" value="InterPro"/>
</dbReference>
<comment type="similarity">
    <text evidence="2 16">Belongs to the cation transport ATPase (P-type) (TC 3.A.3) family. Type IV subfamily.</text>
</comment>
<evidence type="ECO:0000256" key="5">
    <source>
        <dbReference type="ARBA" id="ARBA00022723"/>
    </source>
</evidence>
<keyword evidence="21" id="KW-1185">Reference proteome</keyword>
<dbReference type="InterPro" id="IPR008250">
    <property type="entry name" value="ATPase_P-typ_transduc_dom_A_sf"/>
</dbReference>
<feature type="transmembrane region" description="Helical" evidence="16">
    <location>
        <begin position="119"/>
        <end position="136"/>
    </location>
</feature>
<dbReference type="KEGG" id="spar:SPRG_03859"/>
<feature type="transmembrane region" description="Helical" evidence="16">
    <location>
        <begin position="390"/>
        <end position="413"/>
    </location>
</feature>
<dbReference type="Gene3D" id="3.40.1110.10">
    <property type="entry name" value="Calcium-transporting ATPase, cytoplasmic domain N"/>
    <property type="match status" value="1"/>
</dbReference>
<evidence type="ECO:0000256" key="6">
    <source>
        <dbReference type="ARBA" id="ARBA00022741"/>
    </source>
</evidence>
<feature type="domain" description="P-type ATPase N-terminal" evidence="18">
    <location>
        <begin position="93"/>
        <end position="140"/>
    </location>
</feature>
<keyword evidence="4 16" id="KW-0812">Transmembrane</keyword>
<keyword evidence="3" id="KW-0813">Transport</keyword>
<dbReference type="GO" id="GO:0140326">
    <property type="term" value="F:ATPase-coupled intramembrane lipid transporter activity"/>
    <property type="evidence" value="ECO:0007669"/>
    <property type="project" value="UniProtKB-EC"/>
</dbReference>
<feature type="transmembrane region" description="Helical" evidence="16">
    <location>
        <begin position="946"/>
        <end position="968"/>
    </location>
</feature>
<feature type="binding site" evidence="14">
    <location>
        <position position="853"/>
    </location>
    <ligand>
        <name>ATP</name>
        <dbReference type="ChEBI" id="CHEBI:30616"/>
    </ligand>
</feature>
<dbReference type="GeneID" id="24126337"/>
<name>A0A067CXL0_SAPPC</name>
<dbReference type="SUPFAM" id="SSF81665">
    <property type="entry name" value="Calcium ATPase, transmembrane domain M"/>
    <property type="match status" value="1"/>
</dbReference>
<dbReference type="Proteomes" id="UP000030745">
    <property type="component" value="Unassembled WGS sequence"/>
</dbReference>
<dbReference type="OrthoDB" id="377733at2759"/>
<gene>
    <name evidence="20" type="ORF">SPRG_03859</name>
</gene>
<feature type="binding site" evidence="14">
    <location>
        <position position="676"/>
    </location>
    <ligand>
        <name>ATP</name>
        <dbReference type="ChEBI" id="CHEBI:30616"/>
    </ligand>
</feature>
<dbReference type="InterPro" id="IPR032630">
    <property type="entry name" value="P_typ_ATPase_c"/>
</dbReference>
<feature type="binding site" evidence="14">
    <location>
        <position position="575"/>
    </location>
    <ligand>
        <name>ATP</name>
        <dbReference type="ChEBI" id="CHEBI:30616"/>
    </ligand>
</feature>
<evidence type="ECO:0000256" key="13">
    <source>
        <dbReference type="PIRSR" id="PIRSR606539-1"/>
    </source>
</evidence>
<dbReference type="STRING" id="695850.A0A067CXL0"/>
<feature type="binding site" evidence="14">
    <location>
        <position position="456"/>
    </location>
    <ligand>
        <name>ATP</name>
        <dbReference type="ChEBI" id="CHEBI:30616"/>
    </ligand>
</feature>
<evidence type="ECO:0000313" key="20">
    <source>
        <dbReference type="EMBL" id="KDO31241.1"/>
    </source>
</evidence>
<evidence type="ECO:0000256" key="7">
    <source>
        <dbReference type="ARBA" id="ARBA00022840"/>
    </source>
</evidence>
<dbReference type="SUPFAM" id="SSF56784">
    <property type="entry name" value="HAD-like"/>
    <property type="match status" value="1"/>
</dbReference>
<feature type="binding site" evidence="14">
    <location>
        <position position="757"/>
    </location>
    <ligand>
        <name>ATP</name>
        <dbReference type="ChEBI" id="CHEBI:30616"/>
    </ligand>
</feature>
<feature type="transmembrane region" description="Helical" evidence="16">
    <location>
        <begin position="1020"/>
        <end position="1040"/>
    </location>
</feature>
<proteinExistence type="inferred from homology"/>
<dbReference type="Gene3D" id="3.40.50.1000">
    <property type="entry name" value="HAD superfamily/HAD-like"/>
    <property type="match status" value="1"/>
</dbReference>
<keyword evidence="5 15" id="KW-0479">Metal-binding</keyword>
<feature type="transmembrane region" description="Helical" evidence="16">
    <location>
        <begin position="142"/>
        <end position="161"/>
    </location>
</feature>
<comment type="catalytic activity">
    <reaction evidence="12 16">
        <text>ATP + H2O + phospholipidSide 1 = ADP + phosphate + phospholipidSide 2.</text>
        <dbReference type="EC" id="7.6.2.1"/>
    </reaction>
</comment>
<feature type="binding site" evidence="14">
    <location>
        <position position="618"/>
    </location>
    <ligand>
        <name>ATP</name>
        <dbReference type="ChEBI" id="CHEBI:30616"/>
    </ligand>
</feature>
<feature type="active site" description="4-aspartylphosphate intermediate" evidence="13">
    <location>
        <position position="456"/>
    </location>
</feature>
<reference evidence="20 21" key="1">
    <citation type="journal article" date="2013" name="PLoS Genet.">
        <title>Distinctive expansion of potential virulence genes in the genome of the oomycete fish pathogen Saprolegnia parasitica.</title>
        <authorList>
            <person name="Jiang R.H."/>
            <person name="de Bruijn I."/>
            <person name="Haas B.J."/>
            <person name="Belmonte R."/>
            <person name="Lobach L."/>
            <person name="Christie J."/>
            <person name="van den Ackerveken G."/>
            <person name="Bottin A."/>
            <person name="Bulone V."/>
            <person name="Diaz-Moreno S.M."/>
            <person name="Dumas B."/>
            <person name="Fan L."/>
            <person name="Gaulin E."/>
            <person name="Govers F."/>
            <person name="Grenville-Briggs L.J."/>
            <person name="Horner N.R."/>
            <person name="Levin J.Z."/>
            <person name="Mammella M."/>
            <person name="Meijer H.J."/>
            <person name="Morris P."/>
            <person name="Nusbaum C."/>
            <person name="Oome S."/>
            <person name="Phillips A.J."/>
            <person name="van Rooyen D."/>
            <person name="Rzeszutek E."/>
            <person name="Saraiva M."/>
            <person name="Secombes C.J."/>
            <person name="Seidl M.F."/>
            <person name="Snel B."/>
            <person name="Stassen J.H."/>
            <person name="Sykes S."/>
            <person name="Tripathy S."/>
            <person name="van den Berg H."/>
            <person name="Vega-Arreguin J.C."/>
            <person name="Wawra S."/>
            <person name="Young S.K."/>
            <person name="Zeng Q."/>
            <person name="Dieguez-Uribeondo J."/>
            <person name="Russ C."/>
            <person name="Tyler B.M."/>
            <person name="van West P."/>
        </authorList>
    </citation>
    <scope>NUCLEOTIDE SEQUENCE [LARGE SCALE GENOMIC DNA]</scope>
    <source>
        <strain evidence="20 21">CBS 223.65</strain>
    </source>
</reference>
<keyword evidence="10 16" id="KW-1133">Transmembrane helix</keyword>
<evidence type="ECO:0000256" key="10">
    <source>
        <dbReference type="ARBA" id="ARBA00022989"/>
    </source>
</evidence>
<keyword evidence="6 14" id="KW-0547">Nucleotide-binding</keyword>
<feature type="binding site" evidence="14">
    <location>
        <position position="758"/>
    </location>
    <ligand>
        <name>ATP</name>
        <dbReference type="ChEBI" id="CHEBI:30616"/>
    </ligand>
</feature>
<keyword evidence="9 16" id="KW-1278">Translocase</keyword>
<comment type="cofactor">
    <cofactor evidence="15">
        <name>Mg(2+)</name>
        <dbReference type="ChEBI" id="CHEBI:18420"/>
    </cofactor>
</comment>
<feature type="binding site" evidence="14">
    <location>
        <position position="457"/>
    </location>
    <ligand>
        <name>ATP</name>
        <dbReference type="ChEBI" id="CHEBI:30616"/>
    </ligand>
</feature>
<dbReference type="SFLD" id="SFLDG00002">
    <property type="entry name" value="C1.7:_P-type_atpase_like"/>
    <property type="match status" value="1"/>
</dbReference>
<feature type="transmembrane region" description="Helical" evidence="16">
    <location>
        <begin position="349"/>
        <end position="370"/>
    </location>
</feature>
<evidence type="ECO:0000256" key="14">
    <source>
        <dbReference type="PIRSR" id="PIRSR606539-2"/>
    </source>
</evidence>
<dbReference type="Pfam" id="PF16209">
    <property type="entry name" value="PhoLip_ATPase_N"/>
    <property type="match status" value="1"/>
</dbReference>
<keyword evidence="8 15" id="KW-0460">Magnesium</keyword>
<dbReference type="SUPFAM" id="SSF81653">
    <property type="entry name" value="Calcium ATPase, transduction domain A"/>
    <property type="match status" value="1"/>
</dbReference>
<keyword evidence="7 14" id="KW-0067">ATP-binding</keyword>
<feature type="region of interest" description="Disordered" evidence="17">
    <location>
        <begin position="1"/>
        <end position="26"/>
    </location>
</feature>
<evidence type="ECO:0000256" key="3">
    <source>
        <dbReference type="ARBA" id="ARBA00022448"/>
    </source>
</evidence>
<feature type="domain" description="P-type ATPase C-terminal" evidence="19">
    <location>
        <begin position="906"/>
        <end position="1153"/>
    </location>
</feature>
<evidence type="ECO:0000259" key="18">
    <source>
        <dbReference type="Pfam" id="PF16209"/>
    </source>
</evidence>
<evidence type="ECO:0000256" key="15">
    <source>
        <dbReference type="PIRSR" id="PIRSR606539-3"/>
    </source>
</evidence>
<dbReference type="InterPro" id="IPR006539">
    <property type="entry name" value="P-type_ATPase_IV"/>
</dbReference>
<dbReference type="RefSeq" id="XP_012197844.1">
    <property type="nucleotide sequence ID" value="XM_012342454.1"/>
</dbReference>
<dbReference type="GO" id="GO:0045332">
    <property type="term" value="P:phospholipid translocation"/>
    <property type="evidence" value="ECO:0007669"/>
    <property type="project" value="TreeGrafter"/>
</dbReference>